<evidence type="ECO:0000313" key="3">
    <source>
        <dbReference type="EMBL" id="GCE93105.1"/>
    </source>
</evidence>
<dbReference type="GeneID" id="301682055"/>
<name>A0A5M3T3U4_LIMPL</name>
<gene>
    <name evidence="3" type="ORF">NIES46_11540</name>
</gene>
<dbReference type="InterPro" id="IPR003675">
    <property type="entry name" value="Rce1/LyrA-like_dom"/>
</dbReference>
<keyword evidence="1" id="KW-0812">Transmembrane</keyword>
<dbReference type="Proteomes" id="UP000326169">
    <property type="component" value="Unassembled WGS sequence"/>
</dbReference>
<dbReference type="PANTHER" id="PTHR43592:SF15">
    <property type="entry name" value="CAAX AMINO TERMINAL PROTEASE FAMILY PROTEIN"/>
    <property type="match status" value="1"/>
</dbReference>
<dbReference type="RefSeq" id="WP_062946037.1">
    <property type="nucleotide sequence ID" value="NZ_BIMW01000061.1"/>
</dbReference>
<feature type="transmembrane region" description="Helical" evidence="1">
    <location>
        <begin position="43"/>
        <end position="63"/>
    </location>
</feature>
<feature type="transmembrane region" description="Helical" evidence="1">
    <location>
        <begin position="12"/>
        <end position="37"/>
    </location>
</feature>
<accession>A0A5M3T3U4</accession>
<feature type="transmembrane region" description="Helical" evidence="1">
    <location>
        <begin position="181"/>
        <end position="201"/>
    </location>
</feature>
<protein>
    <recommendedName>
        <fullName evidence="2">CAAX prenyl protease 2/Lysostaphin resistance protein A-like domain-containing protein</fullName>
    </recommendedName>
</protein>
<organism evidence="3 4">
    <name type="scientific">Limnospira platensis NIES-46</name>
    <dbReference type="NCBI Taxonomy" id="1236695"/>
    <lineage>
        <taxon>Bacteria</taxon>
        <taxon>Bacillati</taxon>
        <taxon>Cyanobacteriota</taxon>
        <taxon>Cyanophyceae</taxon>
        <taxon>Oscillatoriophycideae</taxon>
        <taxon>Oscillatoriales</taxon>
        <taxon>Sirenicapillariaceae</taxon>
        <taxon>Limnospira</taxon>
    </lineage>
</organism>
<evidence type="ECO:0000313" key="4">
    <source>
        <dbReference type="Proteomes" id="UP000326169"/>
    </source>
</evidence>
<keyword evidence="1" id="KW-0472">Membrane</keyword>
<evidence type="ECO:0000256" key="1">
    <source>
        <dbReference type="SAM" id="Phobius"/>
    </source>
</evidence>
<feature type="domain" description="CAAX prenyl protease 2/Lysostaphin resistance protein A-like" evidence="2">
    <location>
        <begin position="126"/>
        <end position="223"/>
    </location>
</feature>
<feature type="transmembrane region" description="Helical" evidence="1">
    <location>
        <begin position="156"/>
        <end position="175"/>
    </location>
</feature>
<dbReference type="EMBL" id="BIMW01000061">
    <property type="protein sequence ID" value="GCE93105.1"/>
    <property type="molecule type" value="Genomic_DNA"/>
</dbReference>
<comment type="caution">
    <text evidence="3">The sequence shown here is derived from an EMBL/GenBank/DDBJ whole genome shotgun (WGS) entry which is preliminary data.</text>
</comment>
<sequence>MFNLSNLVRRPVPVRLGLFVILLLLIWLPLAIPIYWLGGDPNWVSIITLVLLYCQFLVLLQWWGKSVYGQPRMWRVCGLEISRRSGEGLLIGLGLGWVGVLGIFAIATWLGWLRWEPFPANFPIILMESLLVSLGIGFAEELLFRGWLLEELRRDYSPVKSLWVSSVIFALLHFIKPWEEIVRTWLQFPGLLLLGIILVWAKDATRTPNNPHGSLGLAIGLHGGLVGAYYIINVGELTTNLGTVPPWLTGIDGNPLAGLLGLLGLGAIAIIIRQLNPPSTKPDHNRD</sequence>
<keyword evidence="1" id="KW-1133">Transmembrane helix</keyword>
<reference evidence="3 4" key="1">
    <citation type="journal article" date="2019" name="J Genomics">
        <title>The Draft Genome of a Hydrogen-producing Cyanobacterium, Arthrospira platensis NIES-46.</title>
        <authorList>
            <person name="Suzuki S."/>
            <person name="Yamaguchi H."/>
            <person name="Kawachi M."/>
        </authorList>
    </citation>
    <scope>NUCLEOTIDE SEQUENCE [LARGE SCALE GENOMIC DNA]</scope>
    <source>
        <strain evidence="3 4">NIES-46</strain>
    </source>
</reference>
<dbReference type="Pfam" id="PF02517">
    <property type="entry name" value="Rce1-like"/>
    <property type="match status" value="1"/>
</dbReference>
<feature type="transmembrane region" description="Helical" evidence="1">
    <location>
        <begin position="89"/>
        <end position="112"/>
    </location>
</feature>
<dbReference type="PANTHER" id="PTHR43592">
    <property type="entry name" value="CAAX AMINO TERMINAL PROTEASE"/>
    <property type="match status" value="1"/>
</dbReference>
<proteinExistence type="predicted"/>
<feature type="transmembrane region" description="Helical" evidence="1">
    <location>
        <begin position="213"/>
        <end position="232"/>
    </location>
</feature>
<feature type="transmembrane region" description="Helical" evidence="1">
    <location>
        <begin position="124"/>
        <end position="144"/>
    </location>
</feature>
<keyword evidence="4" id="KW-1185">Reference proteome</keyword>
<evidence type="ECO:0000259" key="2">
    <source>
        <dbReference type="Pfam" id="PF02517"/>
    </source>
</evidence>
<feature type="transmembrane region" description="Helical" evidence="1">
    <location>
        <begin position="255"/>
        <end position="272"/>
    </location>
</feature>